<dbReference type="EMBL" id="MU154600">
    <property type="protein sequence ID" value="KAF9492487.1"/>
    <property type="molecule type" value="Genomic_DNA"/>
</dbReference>
<reference evidence="1" key="1">
    <citation type="submission" date="2020-11" db="EMBL/GenBank/DDBJ databases">
        <authorList>
            <consortium name="DOE Joint Genome Institute"/>
            <person name="Ahrendt S."/>
            <person name="Riley R."/>
            <person name="Andreopoulos W."/>
            <person name="Labutti K."/>
            <person name="Pangilinan J."/>
            <person name="Ruiz-Duenas F.J."/>
            <person name="Barrasa J.M."/>
            <person name="Sanchez-Garcia M."/>
            <person name="Camarero S."/>
            <person name="Miyauchi S."/>
            <person name="Serrano A."/>
            <person name="Linde D."/>
            <person name="Babiker R."/>
            <person name="Drula E."/>
            <person name="Ayuso-Fernandez I."/>
            <person name="Pacheco R."/>
            <person name="Padilla G."/>
            <person name="Ferreira P."/>
            <person name="Barriuso J."/>
            <person name="Kellner H."/>
            <person name="Castanera R."/>
            <person name="Alfaro M."/>
            <person name="Ramirez L."/>
            <person name="Pisabarro A.G."/>
            <person name="Kuo A."/>
            <person name="Tritt A."/>
            <person name="Lipzen A."/>
            <person name="He G."/>
            <person name="Yan M."/>
            <person name="Ng V."/>
            <person name="Cullen D."/>
            <person name="Martin F."/>
            <person name="Rosso M.-N."/>
            <person name="Henrissat B."/>
            <person name="Hibbett D."/>
            <person name="Martinez A.T."/>
            <person name="Grigoriev I.V."/>
        </authorList>
    </citation>
    <scope>NUCLEOTIDE SEQUENCE</scope>
    <source>
        <strain evidence="1">ATCC 90797</strain>
    </source>
</reference>
<dbReference type="AlphaFoldDB" id="A0A9P6D615"/>
<name>A0A9P6D615_PLEER</name>
<keyword evidence="2" id="KW-1185">Reference proteome</keyword>
<feature type="non-terminal residue" evidence="1">
    <location>
        <position position="1"/>
    </location>
</feature>
<evidence type="ECO:0008006" key="3">
    <source>
        <dbReference type="Google" id="ProtNLM"/>
    </source>
</evidence>
<gene>
    <name evidence="1" type="ORF">BDN71DRAFT_1198621</name>
</gene>
<dbReference type="PANTHER" id="PTHR33104:SF2">
    <property type="entry name" value="CXC3 LIKE CYSTEINE CLUSTER DOMAIN-CONTAINING PROTEIN"/>
    <property type="match status" value="1"/>
</dbReference>
<proteinExistence type="predicted"/>
<comment type="caution">
    <text evidence="1">The sequence shown here is derived from an EMBL/GenBank/DDBJ whole genome shotgun (WGS) entry which is preliminary data.</text>
</comment>
<protein>
    <recommendedName>
        <fullName evidence="3">CxC2-like cysteine cluster KDZ transposase-associated domain-containing protein</fullName>
    </recommendedName>
</protein>
<organism evidence="1 2">
    <name type="scientific">Pleurotus eryngii</name>
    <name type="common">Boletus of the steppes</name>
    <dbReference type="NCBI Taxonomy" id="5323"/>
    <lineage>
        <taxon>Eukaryota</taxon>
        <taxon>Fungi</taxon>
        <taxon>Dikarya</taxon>
        <taxon>Basidiomycota</taxon>
        <taxon>Agaricomycotina</taxon>
        <taxon>Agaricomycetes</taxon>
        <taxon>Agaricomycetidae</taxon>
        <taxon>Agaricales</taxon>
        <taxon>Pleurotineae</taxon>
        <taxon>Pleurotaceae</taxon>
        <taxon>Pleurotus</taxon>
    </lineage>
</organism>
<dbReference type="Proteomes" id="UP000807025">
    <property type="component" value="Unassembled WGS sequence"/>
</dbReference>
<accession>A0A9P6D615</accession>
<evidence type="ECO:0000313" key="1">
    <source>
        <dbReference type="EMBL" id="KAF9492487.1"/>
    </source>
</evidence>
<dbReference type="PANTHER" id="PTHR33104">
    <property type="entry name" value="SI:DKEY-29D5.2"/>
    <property type="match status" value="1"/>
</dbReference>
<dbReference type="InterPro" id="IPR040521">
    <property type="entry name" value="KDZ"/>
</dbReference>
<dbReference type="Pfam" id="PF18758">
    <property type="entry name" value="KDZ"/>
    <property type="match status" value="1"/>
</dbReference>
<evidence type="ECO:0000313" key="2">
    <source>
        <dbReference type="Proteomes" id="UP000807025"/>
    </source>
</evidence>
<dbReference type="OrthoDB" id="2804062at2759"/>
<sequence>PNLCDSQFCAINQANSKRSLGYASTGVGGIVCGRHGLVRKNGFGDLQKGERYANMDFILFQTLAGAVFRRLLLSYNIACQYSQHLLCRMKELPEHLQLPEDLAKCVDYVIPKFHLFGHGSSCQLRYSINLLPGCAHSDLEDPERWWAHINPVSMSTKLMTPWAWRETIDDHARGWNWRKITQMGPSLLRGLEEAAEMLARHSALHTKFTATFPQEVIQAWEAEVVAWERDPSKLNPYDDGESQRNNMAMIRLEIAKEEVAQVTADSAGSGPVGFLCAGLEIEEKQCSIATSTADDQTPNRAADLQEQRNTLLRRILAWRELQQVYMPTVVSDILPDAHLSAEKPELQPLFLPSQLPIPLESLEPLCMKEARLRVGQADDALVELRRLLCITTGMWDFKFTDIGFSQKGNTRARSAIDRFRTKVYRAAKRYHAARRALLALDPSNDALTRLKALATDDVRCPQREEKELRPGESRREISWIWLSVATSSEGMERELSAMEPVSIRDINDSLKAEWARSRARQMRWLEEEQLIQEEMRRVIAYLDWCASWWITQGERRSGSVTPELQDGLQAYAAKQANILRGICQRFACMWHPRLQAFHLTANWFKDASLVLPSVGAIAPPPPSFTAIEPDGSLNNVD</sequence>